<dbReference type="PANTHER" id="PTHR38777">
    <property type="entry name" value="FELS-2 PROPHAGE PROTEIN"/>
    <property type="match status" value="1"/>
</dbReference>
<proteinExistence type="predicted"/>
<name>A0ABX0L685_9NEIS</name>
<dbReference type="Proteomes" id="UP001515641">
    <property type="component" value="Unassembled WGS sequence"/>
</dbReference>
<keyword evidence="1" id="KW-0479">Metal-binding</keyword>
<reference evidence="6 7" key="1">
    <citation type="submission" date="2020-03" db="EMBL/GenBank/DDBJ databases">
        <title>Draft genome sequence of environmentally isolated cultures.</title>
        <authorList>
            <person name="Wilson H.S."/>
            <person name="De Leon M.E."/>
        </authorList>
    </citation>
    <scope>NUCLEOTIDE SEQUENCE [LARGE SCALE GENOMIC DNA]</scope>
    <source>
        <strain evidence="6 7">HSC-31F16</strain>
    </source>
</reference>
<dbReference type="InterPro" id="IPR012783">
    <property type="entry name" value="Znf_C4_TraR"/>
</dbReference>
<evidence type="ECO:0000256" key="3">
    <source>
        <dbReference type="ARBA" id="ARBA00022833"/>
    </source>
</evidence>
<dbReference type="PROSITE" id="PS01102">
    <property type="entry name" value="ZF_DKSA_1"/>
    <property type="match status" value="1"/>
</dbReference>
<evidence type="ECO:0000256" key="1">
    <source>
        <dbReference type="ARBA" id="ARBA00022723"/>
    </source>
</evidence>
<dbReference type="SUPFAM" id="SSF57716">
    <property type="entry name" value="Glucocorticoid receptor-like (DNA-binding domain)"/>
    <property type="match status" value="1"/>
</dbReference>
<dbReference type="Gene3D" id="1.20.120.910">
    <property type="entry name" value="DksA, coiled-coil domain"/>
    <property type="match status" value="1"/>
</dbReference>
<dbReference type="EMBL" id="JAAOMA010000020">
    <property type="protein sequence ID" value="NHR06511.1"/>
    <property type="molecule type" value="Genomic_DNA"/>
</dbReference>
<sequence length="67" mass="7477">MMDQFDQASALEQLQRDIALSEQLAHAASGPGLSHCEDCGDLIPPARSRAMPGCRRCIYCQERSERR</sequence>
<dbReference type="InterPro" id="IPR000962">
    <property type="entry name" value="Znf_DskA_TraR"/>
</dbReference>
<comment type="caution">
    <text evidence="6">The sequence shown here is derived from an EMBL/GenBank/DDBJ whole genome shotgun (WGS) entry which is preliminary data.</text>
</comment>
<evidence type="ECO:0000256" key="4">
    <source>
        <dbReference type="PROSITE-ProRule" id="PRU00510"/>
    </source>
</evidence>
<dbReference type="NCBIfam" id="TIGR02419">
    <property type="entry name" value="C4_traR_proteo"/>
    <property type="match status" value="1"/>
</dbReference>
<dbReference type="Pfam" id="PF01258">
    <property type="entry name" value="zf-dskA_traR"/>
    <property type="match status" value="1"/>
</dbReference>
<feature type="domain" description="Zinc finger DksA/TraR C4-type" evidence="5">
    <location>
        <begin position="34"/>
        <end position="66"/>
    </location>
</feature>
<feature type="zinc finger region" description="dksA C4-type" evidence="4">
    <location>
        <begin position="36"/>
        <end position="60"/>
    </location>
</feature>
<keyword evidence="7" id="KW-1185">Reference proteome</keyword>
<gene>
    <name evidence="6" type="ORF">HA052_15065</name>
</gene>
<accession>A0ABX0L685</accession>
<dbReference type="PROSITE" id="PS51128">
    <property type="entry name" value="ZF_DKSA_2"/>
    <property type="match status" value="1"/>
</dbReference>
<protein>
    <submittedName>
        <fullName evidence="6">TraR/DksA family transcriptional regulator</fullName>
    </submittedName>
</protein>
<keyword evidence="2" id="KW-0863">Zinc-finger</keyword>
<evidence type="ECO:0000256" key="2">
    <source>
        <dbReference type="ARBA" id="ARBA00022771"/>
    </source>
</evidence>
<organism evidence="6 7">
    <name type="scientific">Chromobacterium fluminis</name>
    <dbReference type="NCBI Taxonomy" id="3044269"/>
    <lineage>
        <taxon>Bacteria</taxon>
        <taxon>Pseudomonadati</taxon>
        <taxon>Pseudomonadota</taxon>
        <taxon>Betaproteobacteria</taxon>
        <taxon>Neisseriales</taxon>
        <taxon>Chromobacteriaceae</taxon>
        <taxon>Chromobacterium</taxon>
    </lineage>
</organism>
<evidence type="ECO:0000313" key="6">
    <source>
        <dbReference type="EMBL" id="NHR06511.1"/>
    </source>
</evidence>
<evidence type="ECO:0000259" key="5">
    <source>
        <dbReference type="Pfam" id="PF01258"/>
    </source>
</evidence>
<dbReference type="PANTHER" id="PTHR38777:SF1">
    <property type="entry name" value="DNAK SUPPRESSOR PROTEIN"/>
    <property type="match status" value="1"/>
</dbReference>
<evidence type="ECO:0000313" key="7">
    <source>
        <dbReference type="Proteomes" id="UP001515641"/>
    </source>
</evidence>
<keyword evidence="3" id="KW-0862">Zinc</keyword>
<dbReference type="InterPro" id="IPR020458">
    <property type="entry name" value="Znf_DskA_TraR_CS"/>
</dbReference>